<dbReference type="RefSeq" id="WP_344449281.1">
    <property type="nucleotide sequence ID" value="NZ_BAAATZ010000005.1"/>
</dbReference>
<protein>
    <recommendedName>
        <fullName evidence="5">Molecular chaperone DnaJ</fullName>
    </recommendedName>
</protein>
<dbReference type="Proteomes" id="UP001501842">
    <property type="component" value="Unassembled WGS sequence"/>
</dbReference>
<comment type="caution">
    <text evidence="3">The sequence shown here is derived from an EMBL/GenBank/DDBJ whole genome shotgun (WGS) entry which is preliminary data.</text>
</comment>
<gene>
    <name evidence="3" type="ORF">GCM10010439_13110</name>
</gene>
<evidence type="ECO:0000256" key="2">
    <source>
        <dbReference type="SAM" id="MobiDB-lite"/>
    </source>
</evidence>
<feature type="coiled-coil region" evidence="1">
    <location>
        <begin position="305"/>
        <end position="332"/>
    </location>
</feature>
<dbReference type="Gene3D" id="1.20.1170.10">
    <property type="match status" value="1"/>
</dbReference>
<accession>A0ABN3U1S3</accession>
<feature type="coiled-coil region" evidence="1">
    <location>
        <begin position="90"/>
        <end position="166"/>
    </location>
</feature>
<name>A0ABN3U1S3_9ACTN</name>
<keyword evidence="4" id="KW-1185">Reference proteome</keyword>
<reference evidence="3 4" key="1">
    <citation type="journal article" date="2019" name="Int. J. Syst. Evol. Microbiol.">
        <title>The Global Catalogue of Microorganisms (GCM) 10K type strain sequencing project: providing services to taxonomists for standard genome sequencing and annotation.</title>
        <authorList>
            <consortium name="The Broad Institute Genomics Platform"/>
            <consortium name="The Broad Institute Genome Sequencing Center for Infectious Disease"/>
            <person name="Wu L."/>
            <person name="Ma J."/>
        </authorList>
    </citation>
    <scope>NUCLEOTIDE SEQUENCE [LARGE SCALE GENOMIC DNA]</scope>
    <source>
        <strain evidence="3 4">JCM 8201</strain>
    </source>
</reference>
<dbReference type="EMBL" id="BAAATZ010000005">
    <property type="protein sequence ID" value="GAA2721884.1"/>
    <property type="molecule type" value="Genomic_DNA"/>
</dbReference>
<evidence type="ECO:0000313" key="4">
    <source>
        <dbReference type="Proteomes" id="UP001501842"/>
    </source>
</evidence>
<evidence type="ECO:0000313" key="3">
    <source>
        <dbReference type="EMBL" id="GAA2721884.1"/>
    </source>
</evidence>
<feature type="compositionally biased region" description="Basic and acidic residues" evidence="2">
    <location>
        <begin position="1"/>
        <end position="19"/>
    </location>
</feature>
<feature type="region of interest" description="Disordered" evidence="2">
    <location>
        <begin position="1"/>
        <end position="23"/>
    </location>
</feature>
<organism evidence="3 4">
    <name type="scientific">Actinocorallia aurantiaca</name>
    <dbReference type="NCBI Taxonomy" id="46204"/>
    <lineage>
        <taxon>Bacteria</taxon>
        <taxon>Bacillati</taxon>
        <taxon>Actinomycetota</taxon>
        <taxon>Actinomycetes</taxon>
        <taxon>Streptosporangiales</taxon>
        <taxon>Thermomonosporaceae</taxon>
        <taxon>Actinocorallia</taxon>
    </lineage>
</organism>
<evidence type="ECO:0008006" key="5">
    <source>
        <dbReference type="Google" id="ProtNLM"/>
    </source>
</evidence>
<evidence type="ECO:0000256" key="1">
    <source>
        <dbReference type="SAM" id="Coils"/>
    </source>
</evidence>
<proteinExistence type="predicted"/>
<sequence length="417" mass="45528">MYRSGEPRRRGRRDPRAADARSAALAARDDAAQAFYEMDQAQKYLAGRLTLLGDLDRAAADRLRPRAERADGGANTAALDYITVVDSHDLDDEERAAADYESARRALEAATATLKRASSELEGVTAAIVPEMARLEGRLEQLAPRLRAARESFQEAQEAVAAAEEAGMRTEEVTADLASVQALLAELAAPGLGGLGLQGAMARAEEARDRAAALAEEARGLAVAVRKTRNDLASVRTRVQMVSGRRERVDEAMSVLRRRYSAACWQDLQGAPNAIAQALERALERIAETERAAGAQEWREVSRGLSAARAELKDAERRARAVTGRVEELEEAERDPGRPLEQARFAIRDAQRLAVAEPGGPAPRHAQALDALVERLERAPGLLQGPHPDYWGYLRELRAISARARDVVEIIRDERSP</sequence>
<keyword evidence="1" id="KW-0175">Coiled coil</keyword>